<dbReference type="Proteomes" id="UP000217790">
    <property type="component" value="Unassembled WGS sequence"/>
</dbReference>
<organism evidence="2 3">
    <name type="scientific">Armillaria gallica</name>
    <name type="common">Bulbous honey fungus</name>
    <name type="synonym">Armillaria bulbosa</name>
    <dbReference type="NCBI Taxonomy" id="47427"/>
    <lineage>
        <taxon>Eukaryota</taxon>
        <taxon>Fungi</taxon>
        <taxon>Dikarya</taxon>
        <taxon>Basidiomycota</taxon>
        <taxon>Agaricomycotina</taxon>
        <taxon>Agaricomycetes</taxon>
        <taxon>Agaricomycetidae</taxon>
        <taxon>Agaricales</taxon>
        <taxon>Marasmiineae</taxon>
        <taxon>Physalacriaceae</taxon>
        <taxon>Armillaria</taxon>
    </lineage>
</organism>
<feature type="non-terminal residue" evidence="2">
    <location>
        <position position="1"/>
    </location>
</feature>
<dbReference type="STRING" id="47427.A0A2H3DQM0"/>
<dbReference type="OrthoDB" id="2756336at2759"/>
<feature type="region of interest" description="Disordered" evidence="1">
    <location>
        <begin position="72"/>
        <end position="93"/>
    </location>
</feature>
<name>A0A2H3DQM0_ARMGA</name>
<evidence type="ECO:0000313" key="3">
    <source>
        <dbReference type="Proteomes" id="UP000217790"/>
    </source>
</evidence>
<keyword evidence="3" id="KW-1185">Reference proteome</keyword>
<feature type="region of interest" description="Disordered" evidence="1">
    <location>
        <begin position="1"/>
        <end position="56"/>
    </location>
</feature>
<dbReference type="InParanoid" id="A0A2H3DQM0"/>
<evidence type="ECO:0000313" key="2">
    <source>
        <dbReference type="EMBL" id="PBK97501.1"/>
    </source>
</evidence>
<protein>
    <submittedName>
        <fullName evidence="2">Uncharacterized protein</fullName>
    </submittedName>
</protein>
<sequence length="149" mass="16263">MAKKRRSLQSFFVPYSQPASPSSLAASSHDISHYATLPRRNTNSPPSDLLDDDPFANLSSPLRQAQFFVAQPKSPEANPRSPLAPKCSEPSFTVQPSITRASSSGIIHARPAHQKPAFTPRPSLPSLHTLSKINFVISKKVSPSHITRL</sequence>
<gene>
    <name evidence="2" type="ORF">ARMGADRAFT_1009501</name>
</gene>
<evidence type="ECO:0000256" key="1">
    <source>
        <dbReference type="SAM" id="MobiDB-lite"/>
    </source>
</evidence>
<dbReference type="EMBL" id="KZ293649">
    <property type="protein sequence ID" value="PBK97501.1"/>
    <property type="molecule type" value="Genomic_DNA"/>
</dbReference>
<feature type="compositionally biased region" description="Low complexity" evidence="1">
    <location>
        <begin position="14"/>
        <end position="28"/>
    </location>
</feature>
<dbReference type="AlphaFoldDB" id="A0A2H3DQM0"/>
<proteinExistence type="predicted"/>
<accession>A0A2H3DQM0</accession>
<reference evidence="3" key="1">
    <citation type="journal article" date="2017" name="Nat. Ecol. Evol.">
        <title>Genome expansion and lineage-specific genetic innovations in the forest pathogenic fungi Armillaria.</title>
        <authorList>
            <person name="Sipos G."/>
            <person name="Prasanna A.N."/>
            <person name="Walter M.C."/>
            <person name="O'Connor E."/>
            <person name="Balint B."/>
            <person name="Krizsan K."/>
            <person name="Kiss B."/>
            <person name="Hess J."/>
            <person name="Varga T."/>
            <person name="Slot J."/>
            <person name="Riley R."/>
            <person name="Boka B."/>
            <person name="Rigling D."/>
            <person name="Barry K."/>
            <person name="Lee J."/>
            <person name="Mihaltcheva S."/>
            <person name="LaButti K."/>
            <person name="Lipzen A."/>
            <person name="Waldron R."/>
            <person name="Moloney N.M."/>
            <person name="Sperisen C."/>
            <person name="Kredics L."/>
            <person name="Vagvoelgyi C."/>
            <person name="Patrignani A."/>
            <person name="Fitzpatrick D."/>
            <person name="Nagy I."/>
            <person name="Doyle S."/>
            <person name="Anderson J.B."/>
            <person name="Grigoriev I.V."/>
            <person name="Gueldener U."/>
            <person name="Muensterkoetter M."/>
            <person name="Nagy L.G."/>
        </authorList>
    </citation>
    <scope>NUCLEOTIDE SEQUENCE [LARGE SCALE GENOMIC DNA]</scope>
    <source>
        <strain evidence="3">Ar21-2</strain>
    </source>
</reference>